<gene>
    <name evidence="1" type="ORF">GCM10022381_00470</name>
</gene>
<reference evidence="2" key="1">
    <citation type="journal article" date="2019" name="Int. J. Syst. Evol. Microbiol.">
        <title>The Global Catalogue of Microorganisms (GCM) 10K type strain sequencing project: providing services to taxonomists for standard genome sequencing and annotation.</title>
        <authorList>
            <consortium name="The Broad Institute Genomics Platform"/>
            <consortium name="The Broad Institute Genome Sequencing Center for Infectious Disease"/>
            <person name="Wu L."/>
            <person name="Ma J."/>
        </authorList>
    </citation>
    <scope>NUCLEOTIDE SEQUENCE [LARGE SCALE GENOMIC DNA]</scope>
    <source>
        <strain evidence="2">JCM 17021</strain>
    </source>
</reference>
<keyword evidence="2" id="KW-1185">Reference proteome</keyword>
<dbReference type="EMBL" id="BAABCN010000001">
    <property type="protein sequence ID" value="GAA3859697.1"/>
    <property type="molecule type" value="Genomic_DNA"/>
</dbReference>
<sequence length="83" mass="8765">MVLVATTVKANQVTSRPTLDSLTPSDSLISGSSPVGSISDVIDRKMAAARVIRPTQGKEGEATDACGTVVLDMKELTHGRRIR</sequence>
<evidence type="ECO:0000313" key="1">
    <source>
        <dbReference type="EMBL" id="GAA3859697.1"/>
    </source>
</evidence>
<dbReference type="Proteomes" id="UP001501803">
    <property type="component" value="Unassembled WGS sequence"/>
</dbReference>
<protein>
    <submittedName>
        <fullName evidence="1">Uncharacterized protein</fullName>
    </submittedName>
</protein>
<organism evidence="1 2">
    <name type="scientific">Leifsonia kafniensis</name>
    <dbReference type="NCBI Taxonomy" id="475957"/>
    <lineage>
        <taxon>Bacteria</taxon>
        <taxon>Bacillati</taxon>
        <taxon>Actinomycetota</taxon>
        <taxon>Actinomycetes</taxon>
        <taxon>Micrococcales</taxon>
        <taxon>Microbacteriaceae</taxon>
        <taxon>Leifsonia</taxon>
    </lineage>
</organism>
<proteinExistence type="predicted"/>
<name>A0ABP7K138_9MICO</name>
<evidence type="ECO:0000313" key="2">
    <source>
        <dbReference type="Proteomes" id="UP001501803"/>
    </source>
</evidence>
<comment type="caution">
    <text evidence="1">The sequence shown here is derived from an EMBL/GenBank/DDBJ whole genome shotgun (WGS) entry which is preliminary data.</text>
</comment>
<accession>A0ABP7K138</accession>